<comment type="caution">
    <text evidence="3">The sequence shown here is derived from an EMBL/GenBank/DDBJ whole genome shotgun (WGS) entry which is preliminary data.</text>
</comment>
<dbReference type="Pfam" id="PF22215">
    <property type="entry name" value="MLKL_N"/>
    <property type="match status" value="1"/>
</dbReference>
<feature type="region of interest" description="Disordered" evidence="1">
    <location>
        <begin position="630"/>
        <end position="651"/>
    </location>
</feature>
<evidence type="ECO:0000256" key="1">
    <source>
        <dbReference type="SAM" id="MobiDB-lite"/>
    </source>
</evidence>
<dbReference type="AlphaFoldDB" id="A0AAD7B9U8"/>
<feature type="compositionally biased region" description="Basic and acidic residues" evidence="1">
    <location>
        <begin position="506"/>
        <end position="527"/>
    </location>
</feature>
<feature type="compositionally biased region" description="Acidic residues" evidence="1">
    <location>
        <begin position="637"/>
        <end position="651"/>
    </location>
</feature>
<sequence length="651" mass="69265">MPPQLRKASTKDRILQHGTVACTLLKDIGNATNQPYLQAIASLSLIIMETLQRVRDNKDACVRMTERAYELVCAIINICRDSEAELAPVMVRSIEQFTDTLEKMLTFVRSQVRGGVVRRMLRSMEDTDLIKDCNDGLKHALDVFGVQASIVAAMTMAEMQRDATQRHEELITILRTKRKSTRDSTSDTLTPSPRKSRSKRQTQPDTRSTPLLPASPKIFYGRTDQLTHVVNAILLACSPSSSSPARITISGPVGIGKSALALAAAHSSSCASLFGVNRYWVDCGSAMDAKQLVARIAIALGLEKYGRKAVMRAFGGLGSLGIQEEGEVKEGDEGDKPKAPPAPALLVLDALDAPWAPLANRSDVEDFLSLLADLSHLTLIVTLRGSSRPRQIRWTRPFLPPLSPIDADAARQTFLDISDAPPEDQDDDGGMQKLLEIAEGVPGVITHLAGLASFEGCAALAARCETEGAAVVRDREERMGIRSPVVPVLGGTISEEPGEMEVGEGVGERVKDMNEKADEDVKEKREAQLNSSPLNSSDGTASASASRTSIDSVLSGTTAVSGGSVMPTGLMGRTFSGSTLASTSTGVFSGTTAVSVSERTFSLDSVRSAATYASGSTLASVSSAASVASTVRVGSLDSDDEGGDEDEDLKP</sequence>
<dbReference type="CDD" id="cd21037">
    <property type="entry name" value="MLKL_NTD"/>
    <property type="match status" value="1"/>
</dbReference>
<feature type="region of interest" description="Disordered" evidence="1">
    <location>
        <begin position="173"/>
        <end position="216"/>
    </location>
</feature>
<feature type="domain" description="Mixed lineage kinase" evidence="2">
    <location>
        <begin position="38"/>
        <end position="168"/>
    </location>
</feature>
<dbReference type="Gene3D" id="3.40.50.300">
    <property type="entry name" value="P-loop containing nucleotide triphosphate hydrolases"/>
    <property type="match status" value="1"/>
</dbReference>
<reference evidence="3" key="1">
    <citation type="submission" date="2023-03" db="EMBL/GenBank/DDBJ databases">
        <title>Massive genome expansion in bonnet fungi (Mycena s.s.) driven by repeated elements and novel gene families across ecological guilds.</title>
        <authorList>
            <consortium name="Lawrence Berkeley National Laboratory"/>
            <person name="Harder C.B."/>
            <person name="Miyauchi S."/>
            <person name="Viragh M."/>
            <person name="Kuo A."/>
            <person name="Thoen E."/>
            <person name="Andreopoulos B."/>
            <person name="Lu D."/>
            <person name="Skrede I."/>
            <person name="Drula E."/>
            <person name="Henrissat B."/>
            <person name="Morin E."/>
            <person name="Kohler A."/>
            <person name="Barry K."/>
            <person name="LaButti K."/>
            <person name="Morin E."/>
            <person name="Salamov A."/>
            <person name="Lipzen A."/>
            <person name="Mereny Z."/>
            <person name="Hegedus B."/>
            <person name="Baldrian P."/>
            <person name="Stursova M."/>
            <person name="Weitz H."/>
            <person name="Taylor A."/>
            <person name="Grigoriev I.V."/>
            <person name="Nagy L.G."/>
            <person name="Martin F."/>
            <person name="Kauserud H."/>
        </authorList>
    </citation>
    <scope>NUCLEOTIDE SEQUENCE</scope>
    <source>
        <strain evidence="3">9284</strain>
    </source>
</reference>
<dbReference type="Proteomes" id="UP001221142">
    <property type="component" value="Unassembled WGS sequence"/>
</dbReference>
<feature type="region of interest" description="Disordered" evidence="1">
    <location>
        <begin position="489"/>
        <end position="549"/>
    </location>
</feature>
<dbReference type="SUPFAM" id="SSF52540">
    <property type="entry name" value="P-loop containing nucleoside triphosphate hydrolases"/>
    <property type="match status" value="1"/>
</dbReference>
<gene>
    <name evidence="3" type="ORF">FB45DRAFT_1064584</name>
</gene>
<dbReference type="EMBL" id="JARKIF010000025">
    <property type="protein sequence ID" value="KAJ7614971.1"/>
    <property type="molecule type" value="Genomic_DNA"/>
</dbReference>
<dbReference type="Gene3D" id="1.20.930.20">
    <property type="entry name" value="Adaptor protein Cbl, N-terminal domain"/>
    <property type="match status" value="1"/>
</dbReference>
<dbReference type="GO" id="GO:0007166">
    <property type="term" value="P:cell surface receptor signaling pathway"/>
    <property type="evidence" value="ECO:0007669"/>
    <property type="project" value="InterPro"/>
</dbReference>
<name>A0AAD7B9U8_9AGAR</name>
<evidence type="ECO:0000313" key="3">
    <source>
        <dbReference type="EMBL" id="KAJ7614971.1"/>
    </source>
</evidence>
<proteinExistence type="predicted"/>
<evidence type="ECO:0000313" key="4">
    <source>
        <dbReference type="Proteomes" id="UP001221142"/>
    </source>
</evidence>
<dbReference type="InterPro" id="IPR059179">
    <property type="entry name" value="MLKL-like_MCAfunc"/>
</dbReference>
<dbReference type="InterPro" id="IPR027417">
    <property type="entry name" value="P-loop_NTPase"/>
</dbReference>
<keyword evidence="4" id="KW-1185">Reference proteome</keyword>
<dbReference type="InterPro" id="IPR036537">
    <property type="entry name" value="Adaptor_Cbl_N_dom_sf"/>
</dbReference>
<evidence type="ECO:0000259" key="2">
    <source>
        <dbReference type="Pfam" id="PF22215"/>
    </source>
</evidence>
<protein>
    <recommendedName>
        <fullName evidence="2">Mixed lineage kinase domain-containing protein</fullName>
    </recommendedName>
</protein>
<accession>A0AAD7B9U8</accession>
<organism evidence="3 4">
    <name type="scientific">Roridomyces roridus</name>
    <dbReference type="NCBI Taxonomy" id="1738132"/>
    <lineage>
        <taxon>Eukaryota</taxon>
        <taxon>Fungi</taxon>
        <taxon>Dikarya</taxon>
        <taxon>Basidiomycota</taxon>
        <taxon>Agaricomycotina</taxon>
        <taxon>Agaricomycetes</taxon>
        <taxon>Agaricomycetidae</taxon>
        <taxon>Agaricales</taxon>
        <taxon>Marasmiineae</taxon>
        <taxon>Mycenaceae</taxon>
        <taxon>Roridomyces</taxon>
    </lineage>
</organism>
<feature type="compositionally biased region" description="Polar residues" evidence="1">
    <location>
        <begin position="528"/>
        <end position="549"/>
    </location>
</feature>
<dbReference type="InterPro" id="IPR054000">
    <property type="entry name" value="MLKL_N"/>
</dbReference>